<keyword evidence="2" id="KW-1185">Reference proteome</keyword>
<evidence type="ECO:0000313" key="1">
    <source>
        <dbReference type="EMBL" id="NEY91525.1"/>
    </source>
</evidence>
<dbReference type="RefSeq" id="WP_164626997.1">
    <property type="nucleotide sequence ID" value="NZ_JAAIVJ010000009.1"/>
</dbReference>
<dbReference type="InterPro" id="IPR012667">
    <property type="entry name" value="CbtB_put"/>
</dbReference>
<dbReference type="AlphaFoldDB" id="A0A6M0QVS1"/>
<reference evidence="1 2" key="1">
    <citation type="submission" date="2020-02" db="EMBL/GenBank/DDBJ databases">
        <authorList>
            <person name="Chen W.-M."/>
        </authorList>
    </citation>
    <scope>NUCLEOTIDE SEQUENCE [LARGE SCALE GENOMIC DNA]</scope>
    <source>
        <strain evidence="1 2">KMS-5</strain>
    </source>
</reference>
<protein>
    <submittedName>
        <fullName evidence="1">CbtB-domain containing protein</fullName>
    </submittedName>
</protein>
<gene>
    <name evidence="1" type="ORF">G4Z14_14565</name>
</gene>
<proteinExistence type="predicted"/>
<dbReference type="Proteomes" id="UP000477782">
    <property type="component" value="Unassembled WGS sequence"/>
</dbReference>
<evidence type="ECO:0000313" key="2">
    <source>
        <dbReference type="Proteomes" id="UP000477782"/>
    </source>
</evidence>
<dbReference type="EMBL" id="JAAIVJ010000009">
    <property type="protein sequence ID" value="NEY91525.1"/>
    <property type="molecule type" value="Genomic_DNA"/>
</dbReference>
<comment type="caution">
    <text evidence="1">The sequence shown here is derived from an EMBL/GenBank/DDBJ whole genome shotgun (WGS) entry which is preliminary data.</text>
</comment>
<name>A0A6M0QVS1_9RHOB</name>
<sequence>MTMNSGALRATSQTSALVSVLFVAFVGAALLFTAGLAQSSTLHDAAHDVRHATGFPCH</sequence>
<organism evidence="1 2">
    <name type="scientific">Tabrizicola oligotrophica</name>
    <dbReference type="NCBI Taxonomy" id="2710650"/>
    <lineage>
        <taxon>Bacteria</taxon>
        <taxon>Pseudomonadati</taxon>
        <taxon>Pseudomonadota</taxon>
        <taxon>Alphaproteobacteria</taxon>
        <taxon>Rhodobacterales</taxon>
        <taxon>Paracoccaceae</taxon>
        <taxon>Tabrizicola</taxon>
    </lineage>
</organism>
<accession>A0A6M0QVS1</accession>
<dbReference type="Pfam" id="PF09489">
    <property type="entry name" value="CbtB"/>
    <property type="match status" value="1"/>
</dbReference>